<dbReference type="AlphaFoldDB" id="A0A5B7DGM2"/>
<proteinExistence type="predicted"/>
<dbReference type="EMBL" id="VSRR010000852">
    <property type="protein sequence ID" value="MPC20256.1"/>
    <property type="molecule type" value="Genomic_DNA"/>
</dbReference>
<reference evidence="1 2" key="1">
    <citation type="submission" date="2019-05" db="EMBL/GenBank/DDBJ databases">
        <title>Another draft genome of Portunus trituberculatus and its Hox gene families provides insights of decapod evolution.</title>
        <authorList>
            <person name="Jeong J.-H."/>
            <person name="Song I."/>
            <person name="Kim S."/>
            <person name="Choi T."/>
            <person name="Kim D."/>
            <person name="Ryu S."/>
            <person name="Kim W."/>
        </authorList>
    </citation>
    <scope>NUCLEOTIDE SEQUENCE [LARGE SCALE GENOMIC DNA]</scope>
    <source>
        <tissue evidence="1">Muscle</tissue>
    </source>
</reference>
<accession>A0A5B7DGM2</accession>
<protein>
    <submittedName>
        <fullName evidence="1">Uncharacterized protein</fullName>
    </submittedName>
</protein>
<evidence type="ECO:0000313" key="2">
    <source>
        <dbReference type="Proteomes" id="UP000324222"/>
    </source>
</evidence>
<keyword evidence="2" id="KW-1185">Reference proteome</keyword>
<dbReference type="Proteomes" id="UP000324222">
    <property type="component" value="Unassembled WGS sequence"/>
</dbReference>
<name>A0A5B7DGM2_PORTR</name>
<dbReference type="CDD" id="cd11685">
    <property type="entry name" value="UEV_TSG101-like"/>
    <property type="match status" value="1"/>
</dbReference>
<comment type="caution">
    <text evidence="1">The sequence shown here is derived from an EMBL/GenBank/DDBJ whole genome shotgun (WGS) entry which is preliminary data.</text>
</comment>
<organism evidence="1 2">
    <name type="scientific">Portunus trituberculatus</name>
    <name type="common">Swimming crab</name>
    <name type="synonym">Neptunus trituberculatus</name>
    <dbReference type="NCBI Taxonomy" id="210409"/>
    <lineage>
        <taxon>Eukaryota</taxon>
        <taxon>Metazoa</taxon>
        <taxon>Ecdysozoa</taxon>
        <taxon>Arthropoda</taxon>
        <taxon>Crustacea</taxon>
        <taxon>Multicrustacea</taxon>
        <taxon>Malacostraca</taxon>
        <taxon>Eumalacostraca</taxon>
        <taxon>Eucarida</taxon>
        <taxon>Decapoda</taxon>
        <taxon>Pleocyemata</taxon>
        <taxon>Brachyura</taxon>
        <taxon>Eubrachyura</taxon>
        <taxon>Portunoidea</taxon>
        <taxon>Portunidae</taxon>
        <taxon>Portuninae</taxon>
        <taxon>Portunus</taxon>
    </lineage>
</organism>
<sequence length="86" mass="9377">MENVFNDGIERELLNLAGTIPVRFKGERCRAMVAAPGLECVGSRTNTDLPIMCWGCSSCVLDSGWSCLPAHTLAFLGTACYMLLDY</sequence>
<evidence type="ECO:0000313" key="1">
    <source>
        <dbReference type="EMBL" id="MPC20256.1"/>
    </source>
</evidence>
<gene>
    <name evidence="1" type="ORF">E2C01_013193</name>
</gene>